<keyword evidence="4" id="KW-0238">DNA-binding</keyword>
<keyword evidence="10" id="KW-1185">Reference proteome</keyword>
<dbReference type="Pfam" id="PF04542">
    <property type="entry name" value="Sigma70_r2"/>
    <property type="match status" value="1"/>
</dbReference>
<comment type="similarity">
    <text evidence="1">Belongs to the sigma-70 factor family. ECF subfamily.</text>
</comment>
<dbReference type="KEGG" id="ibu:IB211_02881c"/>
<evidence type="ECO:0000313" key="11">
    <source>
        <dbReference type="Proteomes" id="UP000245778"/>
    </source>
</evidence>
<gene>
    <name evidence="9" type="ORF">C7373_10825</name>
    <name evidence="8" type="ORF">IB211_02881c</name>
</gene>
<keyword evidence="5" id="KW-0804">Transcription</keyword>
<keyword evidence="2" id="KW-0805">Transcription regulation</keyword>
<dbReference type="NCBIfam" id="TIGR02937">
    <property type="entry name" value="sigma70-ECF"/>
    <property type="match status" value="1"/>
</dbReference>
<dbReference type="InterPro" id="IPR036388">
    <property type="entry name" value="WH-like_DNA-bd_sf"/>
</dbReference>
<dbReference type="AlphaFoldDB" id="A0A0S2W7D8"/>
<dbReference type="InterPro" id="IPR014284">
    <property type="entry name" value="RNA_pol_sigma-70_dom"/>
</dbReference>
<dbReference type="GO" id="GO:0016987">
    <property type="term" value="F:sigma factor activity"/>
    <property type="evidence" value="ECO:0007669"/>
    <property type="project" value="UniProtKB-KW"/>
</dbReference>
<evidence type="ECO:0000259" key="6">
    <source>
        <dbReference type="Pfam" id="PF04542"/>
    </source>
</evidence>
<dbReference type="STRING" id="1297617.IB211_02881c"/>
<dbReference type="OrthoDB" id="9782703at2"/>
<dbReference type="Gene3D" id="1.10.1740.10">
    <property type="match status" value="1"/>
</dbReference>
<dbReference type="Gene3D" id="1.10.10.10">
    <property type="entry name" value="Winged helix-like DNA-binding domain superfamily/Winged helix DNA-binding domain"/>
    <property type="match status" value="1"/>
</dbReference>
<dbReference type="InterPro" id="IPR013324">
    <property type="entry name" value="RNA_pol_sigma_r3/r4-like"/>
</dbReference>
<reference evidence="9 11" key="3">
    <citation type="submission" date="2018-04" db="EMBL/GenBank/DDBJ databases">
        <title>Genomic Encyclopedia of Type Strains, Phase IV (KMG-IV): sequencing the most valuable type-strain genomes for metagenomic binning, comparative biology and taxonomic classification.</title>
        <authorList>
            <person name="Goeker M."/>
        </authorList>
    </citation>
    <scope>NUCLEOTIDE SEQUENCE [LARGE SCALE GENOMIC DNA]</scope>
    <source>
        <strain evidence="9 11">DSM 26588</strain>
    </source>
</reference>
<feature type="domain" description="RNA polymerase sigma-70 region 2" evidence="6">
    <location>
        <begin position="14"/>
        <end position="76"/>
    </location>
</feature>
<evidence type="ECO:0000313" key="8">
    <source>
        <dbReference type="EMBL" id="ALP95272.1"/>
    </source>
</evidence>
<dbReference type="InterPro" id="IPR007630">
    <property type="entry name" value="RNA_pol_sigma70_r4"/>
</dbReference>
<dbReference type="PANTHER" id="PTHR43133:SF51">
    <property type="entry name" value="RNA POLYMERASE SIGMA FACTOR"/>
    <property type="match status" value="1"/>
</dbReference>
<dbReference type="GO" id="GO:0003677">
    <property type="term" value="F:DNA binding"/>
    <property type="evidence" value="ECO:0007669"/>
    <property type="project" value="UniProtKB-KW"/>
</dbReference>
<dbReference type="Proteomes" id="UP000064844">
    <property type="component" value="Chromosome"/>
</dbReference>
<evidence type="ECO:0000256" key="4">
    <source>
        <dbReference type="ARBA" id="ARBA00023125"/>
    </source>
</evidence>
<evidence type="ECO:0000256" key="5">
    <source>
        <dbReference type="ARBA" id="ARBA00023163"/>
    </source>
</evidence>
<name>A0A0S2W7D8_9FIRM</name>
<dbReference type="CDD" id="cd06171">
    <property type="entry name" value="Sigma70_r4"/>
    <property type="match status" value="1"/>
</dbReference>
<evidence type="ECO:0000313" key="10">
    <source>
        <dbReference type="Proteomes" id="UP000064844"/>
    </source>
</evidence>
<reference evidence="8 10" key="1">
    <citation type="journal article" date="2015" name="Nat. Commun.">
        <title>Production of butyrate from lysine and the Amadori product fructoselysine by a human gut commensal.</title>
        <authorList>
            <person name="Bui T.P."/>
            <person name="Ritari J."/>
            <person name="Boeren S."/>
            <person name="de Waard P."/>
            <person name="Plugge C.M."/>
            <person name="de Vos W.M."/>
        </authorList>
    </citation>
    <scope>NUCLEOTIDE SEQUENCE [LARGE SCALE GENOMIC DNA]</scope>
    <source>
        <strain evidence="8 10">AF211</strain>
    </source>
</reference>
<dbReference type="EMBL" id="QEKK01000008">
    <property type="protein sequence ID" value="PVY47665.1"/>
    <property type="molecule type" value="Genomic_DNA"/>
</dbReference>
<keyword evidence="3" id="KW-0731">Sigma factor</keyword>
<feature type="domain" description="RNA polymerase sigma-70 region 4" evidence="7">
    <location>
        <begin position="101"/>
        <end position="147"/>
    </location>
</feature>
<organism evidence="8 10">
    <name type="scientific">Intestinimonas butyriciproducens</name>
    <dbReference type="NCBI Taxonomy" id="1297617"/>
    <lineage>
        <taxon>Bacteria</taxon>
        <taxon>Bacillati</taxon>
        <taxon>Bacillota</taxon>
        <taxon>Clostridia</taxon>
        <taxon>Eubacteriales</taxon>
        <taxon>Intestinimonas</taxon>
    </lineage>
</organism>
<dbReference type="InterPro" id="IPR039425">
    <property type="entry name" value="RNA_pol_sigma-70-like"/>
</dbReference>
<dbReference type="SUPFAM" id="SSF88659">
    <property type="entry name" value="Sigma3 and sigma4 domains of RNA polymerase sigma factors"/>
    <property type="match status" value="1"/>
</dbReference>
<evidence type="ECO:0000256" key="3">
    <source>
        <dbReference type="ARBA" id="ARBA00023082"/>
    </source>
</evidence>
<dbReference type="InterPro" id="IPR013325">
    <property type="entry name" value="RNA_pol_sigma_r2"/>
</dbReference>
<dbReference type="RefSeq" id="WP_033119159.1">
    <property type="nucleotide sequence ID" value="NZ_CALICV010000122.1"/>
</dbReference>
<protein>
    <submittedName>
        <fullName evidence="8">RNA polymerase sigma factor SigV</fullName>
    </submittedName>
    <submittedName>
        <fullName evidence="9">RNA polymerase sigma-70 factor (ECF subfamily)</fullName>
    </submittedName>
</protein>
<evidence type="ECO:0000256" key="1">
    <source>
        <dbReference type="ARBA" id="ARBA00010641"/>
    </source>
</evidence>
<dbReference type="SUPFAM" id="SSF88946">
    <property type="entry name" value="Sigma2 domain of RNA polymerase sigma factors"/>
    <property type="match status" value="1"/>
</dbReference>
<evidence type="ECO:0000259" key="7">
    <source>
        <dbReference type="Pfam" id="PF04545"/>
    </source>
</evidence>
<dbReference type="InterPro" id="IPR007627">
    <property type="entry name" value="RNA_pol_sigma70_r2"/>
</dbReference>
<evidence type="ECO:0000256" key="2">
    <source>
        <dbReference type="ARBA" id="ARBA00023015"/>
    </source>
</evidence>
<evidence type="ECO:0000313" key="9">
    <source>
        <dbReference type="EMBL" id="PVY47665.1"/>
    </source>
</evidence>
<dbReference type="Pfam" id="PF04545">
    <property type="entry name" value="Sigma70_r4"/>
    <property type="match status" value="1"/>
</dbReference>
<dbReference type="GeneID" id="93230268"/>
<dbReference type="EMBL" id="CP011307">
    <property type="protein sequence ID" value="ALP95272.1"/>
    <property type="molecule type" value="Genomic_DNA"/>
</dbReference>
<reference evidence="10" key="2">
    <citation type="submission" date="2015-04" db="EMBL/GenBank/DDBJ databases">
        <title>A butyrogenic pathway from the amino acid lysine in a human gut commensal.</title>
        <authorList>
            <person name="de Vos W.M."/>
            <person name="Bui N.T.P."/>
            <person name="Plugge C.M."/>
            <person name="Ritari J."/>
        </authorList>
    </citation>
    <scope>NUCLEOTIDE SEQUENCE [LARGE SCALE GENOMIC DNA]</scope>
    <source>
        <strain evidence="10">AF211</strain>
    </source>
</reference>
<dbReference type="eggNOG" id="COG1595">
    <property type="taxonomic scope" value="Bacteria"/>
</dbReference>
<dbReference type="Proteomes" id="UP000245778">
    <property type="component" value="Unassembled WGS sequence"/>
</dbReference>
<dbReference type="PANTHER" id="PTHR43133">
    <property type="entry name" value="RNA POLYMERASE ECF-TYPE SIGMA FACTO"/>
    <property type="match status" value="1"/>
</dbReference>
<dbReference type="GO" id="GO:0006352">
    <property type="term" value="P:DNA-templated transcription initiation"/>
    <property type="evidence" value="ECO:0007669"/>
    <property type="project" value="InterPro"/>
</dbReference>
<sequence length="158" mass="17735">MTEQEYAVRADAMKGKLYGMALLYLGSASLAVDAVDEAVYKGLRACEKLREEQFFGTWLTRILINVCNAELRRHRREVSVAELPETAQEDFDALPLRDAVGRLPRELKEVIILRYFSGLTLAETARALDIPQGTAATRQRKALRLLRLELVDGEEVGA</sequence>
<proteinExistence type="inferred from homology"/>
<accession>A0A0S2W7D8</accession>